<dbReference type="InterPro" id="IPR002376">
    <property type="entry name" value="Formyl_transf_N"/>
</dbReference>
<dbReference type="Pfam" id="PF00171">
    <property type="entry name" value="Aldedh"/>
    <property type="match status" value="1"/>
</dbReference>
<dbReference type="InterPro" id="IPR036477">
    <property type="entry name" value="Formyl_transf_N_sf"/>
</dbReference>
<dbReference type="CDD" id="cd08647">
    <property type="entry name" value="FMT_core_FDH_N"/>
    <property type="match status" value="1"/>
</dbReference>
<dbReference type="Gene3D" id="3.10.25.10">
    <property type="entry name" value="Formyl transferase, C-terminal domain"/>
    <property type="match status" value="1"/>
</dbReference>
<dbReference type="InterPro" id="IPR009081">
    <property type="entry name" value="PP-bd_ACP"/>
</dbReference>
<dbReference type="InterPro" id="IPR016162">
    <property type="entry name" value="Ald_DH_N"/>
</dbReference>
<dbReference type="SUPFAM" id="SSF50486">
    <property type="entry name" value="FMT C-terminal domain-like"/>
    <property type="match status" value="1"/>
</dbReference>
<dbReference type="SUPFAM" id="SSF53328">
    <property type="entry name" value="Formyltransferase"/>
    <property type="match status" value="1"/>
</dbReference>
<dbReference type="SUPFAM" id="SSF53720">
    <property type="entry name" value="ALDH-like"/>
    <property type="match status" value="1"/>
</dbReference>
<dbReference type="Pfam" id="PF00550">
    <property type="entry name" value="PP-binding"/>
    <property type="match status" value="1"/>
</dbReference>
<evidence type="ECO:0000256" key="4">
    <source>
        <dbReference type="ARBA" id="ARBA00022563"/>
    </source>
</evidence>
<comment type="similarity">
    <text evidence="1">In the C-terminal section; belongs to the aldehyde dehydrogenase family. ALDH1L subfamily.</text>
</comment>
<evidence type="ECO:0000256" key="5">
    <source>
        <dbReference type="ARBA" id="ARBA00048239"/>
    </source>
</evidence>
<evidence type="ECO:0000313" key="8">
    <source>
        <dbReference type="Proteomes" id="UP001249851"/>
    </source>
</evidence>
<name>A0AAD9R1R9_ACRCE</name>
<dbReference type="FunFam" id="1.10.1200.10:FF:000002">
    <property type="entry name" value="10-formyltetrahydrofolate dehydrogenase"/>
    <property type="match status" value="1"/>
</dbReference>
<dbReference type="InterPro" id="IPR016161">
    <property type="entry name" value="Ald_DH/histidinol_DH"/>
</dbReference>
<dbReference type="CDD" id="cd08703">
    <property type="entry name" value="FDH_Hydrolase_C"/>
    <property type="match status" value="1"/>
</dbReference>
<dbReference type="InterPro" id="IPR015590">
    <property type="entry name" value="Aldehyde_DH_dom"/>
</dbReference>
<dbReference type="Gene3D" id="3.40.50.170">
    <property type="entry name" value="Formyl transferase, N-terminal domain"/>
    <property type="match status" value="1"/>
</dbReference>
<keyword evidence="4" id="KW-0554">One-carbon metabolism</keyword>
<sequence length="619" mass="68367">MLRAFRFVQLAASKSTRNINTTRNTMASLKVAVIGQSQFGLEVYKRLRSKGHEIVGVFTVPDVKGKPDVLAAGAEQDGVKVFKFSRWRTKGEPIQEVVDKYKACGAELNVLPFCSQFIPMTVIDLPKHGSIIYHPSLLPRHRGASAINWTLMEGDKQGGFSVFWADDGLDTGPILLQKSVNIDPNDTVDTLYNRFLYPEGIKGMVEAVDLISNGKAPKIPQPEEGATYDKIWKKKEVAKINFNQSGEMLHNFIRGNDKLPGAWTMIDGQQVTLYGSSLSPSDTPPEGTPVAIEGLEKAAVVHKGGMTVTGNDGKLLTVKTLQLGDGRMIQAAKFGQMEEATEAIELTEEEKNMEARLREIWAGILSNPDILEDTDFFKAGAGSMDVTRLVEEVKEAFSVVLEAEEIYMNTRYRDFVRLSVLRSRGGGQEEFSCNTVDMDVNNMTVHMPNQLFINGEFVDSSNGRTFDCINPANGSVITQVALASTEDVDAAVAAAKEAFYNGPWGTMNARDRGHLMYKLVVYKLNLFYFEVLAASSQLPDGLSLSRLENPCNPSIEFPRGRRGKQALVIEIKSVGKGKRGEGGMLITRTKQTSTRLRKLIHITSHTLQRDMGSWSLLNT</sequence>
<dbReference type="InterPro" id="IPR036736">
    <property type="entry name" value="ACP-like_sf"/>
</dbReference>
<evidence type="ECO:0000313" key="7">
    <source>
        <dbReference type="EMBL" id="KAK2571422.1"/>
    </source>
</evidence>
<comment type="similarity">
    <text evidence="2">In the N-terminal section; belongs to the GART family.</text>
</comment>
<dbReference type="Gene3D" id="1.10.1200.10">
    <property type="entry name" value="ACP-like"/>
    <property type="match status" value="1"/>
</dbReference>
<dbReference type="InterPro" id="IPR001555">
    <property type="entry name" value="GART_AS"/>
</dbReference>
<evidence type="ECO:0000259" key="6">
    <source>
        <dbReference type="PROSITE" id="PS50075"/>
    </source>
</evidence>
<dbReference type="PANTHER" id="PTHR11138:SF5">
    <property type="entry name" value="METHIONYL-TRNA FORMYLTRANSFERASE, MITOCHONDRIAL"/>
    <property type="match status" value="1"/>
</dbReference>
<evidence type="ECO:0000256" key="2">
    <source>
        <dbReference type="ARBA" id="ARBA00010978"/>
    </source>
</evidence>
<gene>
    <name evidence="7" type="ORF">P5673_004013</name>
</gene>
<evidence type="ECO:0000256" key="3">
    <source>
        <dbReference type="ARBA" id="ARBA00012858"/>
    </source>
</evidence>
<dbReference type="FunFam" id="3.10.25.10:FF:000002">
    <property type="entry name" value="10-formyltetrahydrofolate dehydrogenase"/>
    <property type="match status" value="1"/>
</dbReference>
<dbReference type="GO" id="GO:0009258">
    <property type="term" value="P:10-formyltetrahydrofolate catabolic process"/>
    <property type="evidence" value="ECO:0007669"/>
    <property type="project" value="UniProtKB-ARBA"/>
</dbReference>
<accession>A0AAD9R1R9</accession>
<dbReference type="GO" id="GO:0005829">
    <property type="term" value="C:cytosol"/>
    <property type="evidence" value="ECO:0007669"/>
    <property type="project" value="TreeGrafter"/>
</dbReference>
<keyword evidence="8" id="KW-1185">Reference proteome</keyword>
<proteinExistence type="inferred from homology"/>
<dbReference type="PROSITE" id="PS00373">
    <property type="entry name" value="GART"/>
    <property type="match status" value="1"/>
</dbReference>
<dbReference type="AlphaFoldDB" id="A0AAD9R1R9"/>
<comment type="catalytic activity">
    <reaction evidence="5">
        <text>(6R)-10-formyltetrahydrofolate + NADP(+) + H2O = (6S)-5,6,7,8-tetrahydrofolate + CO2 + NADPH + H(+)</text>
        <dbReference type="Rhea" id="RHEA:10180"/>
        <dbReference type="ChEBI" id="CHEBI:15377"/>
        <dbReference type="ChEBI" id="CHEBI:15378"/>
        <dbReference type="ChEBI" id="CHEBI:16526"/>
        <dbReference type="ChEBI" id="CHEBI:57453"/>
        <dbReference type="ChEBI" id="CHEBI:57783"/>
        <dbReference type="ChEBI" id="CHEBI:58349"/>
        <dbReference type="ChEBI" id="CHEBI:195366"/>
        <dbReference type="EC" id="1.5.1.6"/>
    </reaction>
    <physiologicalReaction direction="left-to-right" evidence="5">
        <dbReference type="Rhea" id="RHEA:10181"/>
    </physiologicalReaction>
</comment>
<dbReference type="InterPro" id="IPR011034">
    <property type="entry name" value="Formyl_transferase-like_C_sf"/>
</dbReference>
<dbReference type="FunFam" id="3.40.50.170:FF:000002">
    <property type="entry name" value="10-formyltetrahydrofolate dehydrogenase"/>
    <property type="match status" value="1"/>
</dbReference>
<dbReference type="FunFam" id="3.40.605.10:FF:000038">
    <property type="entry name" value="Aldehyde dehydrogenase 1 family member L1"/>
    <property type="match status" value="1"/>
</dbReference>
<dbReference type="InterPro" id="IPR037022">
    <property type="entry name" value="Formyl_trans_C_sf"/>
</dbReference>
<dbReference type="SUPFAM" id="SSF47336">
    <property type="entry name" value="ACP-like"/>
    <property type="match status" value="1"/>
</dbReference>
<dbReference type="GO" id="GO:0006730">
    <property type="term" value="P:one-carbon metabolic process"/>
    <property type="evidence" value="ECO:0007669"/>
    <property type="project" value="UniProtKB-KW"/>
</dbReference>
<dbReference type="EMBL" id="JARQWQ010000006">
    <property type="protein sequence ID" value="KAK2571422.1"/>
    <property type="molecule type" value="Genomic_DNA"/>
</dbReference>
<dbReference type="Gene3D" id="3.40.605.10">
    <property type="entry name" value="Aldehyde Dehydrogenase, Chain A, domain 1"/>
    <property type="match status" value="1"/>
</dbReference>
<dbReference type="Pfam" id="PF00551">
    <property type="entry name" value="Formyl_trans_N"/>
    <property type="match status" value="1"/>
</dbReference>
<dbReference type="PROSITE" id="PS50075">
    <property type="entry name" value="CARRIER"/>
    <property type="match status" value="1"/>
</dbReference>
<dbReference type="Pfam" id="PF02911">
    <property type="entry name" value="Formyl_trans_C"/>
    <property type="match status" value="1"/>
</dbReference>
<dbReference type="GO" id="GO:0004479">
    <property type="term" value="F:methionyl-tRNA formyltransferase activity"/>
    <property type="evidence" value="ECO:0007669"/>
    <property type="project" value="TreeGrafter"/>
</dbReference>
<dbReference type="Proteomes" id="UP001249851">
    <property type="component" value="Unassembled WGS sequence"/>
</dbReference>
<dbReference type="GO" id="GO:0016155">
    <property type="term" value="F:formyltetrahydrofolate dehydrogenase activity"/>
    <property type="evidence" value="ECO:0007669"/>
    <property type="project" value="UniProtKB-EC"/>
</dbReference>
<protein>
    <recommendedName>
        <fullName evidence="3">formyltetrahydrofolate dehydrogenase</fullName>
        <ecNumber evidence="3">1.5.1.6</ecNumber>
    </recommendedName>
</protein>
<reference evidence="7" key="1">
    <citation type="journal article" date="2023" name="G3 (Bethesda)">
        <title>Whole genome assembly and annotation of the endangered Caribbean coral Acropora cervicornis.</title>
        <authorList>
            <person name="Selwyn J.D."/>
            <person name="Vollmer S.V."/>
        </authorList>
    </citation>
    <scope>NUCLEOTIDE SEQUENCE</scope>
    <source>
        <strain evidence="7">K2</strain>
    </source>
</reference>
<dbReference type="PANTHER" id="PTHR11138">
    <property type="entry name" value="METHIONYL-TRNA FORMYLTRANSFERASE"/>
    <property type="match status" value="1"/>
</dbReference>
<dbReference type="EC" id="1.5.1.6" evidence="3"/>
<organism evidence="7 8">
    <name type="scientific">Acropora cervicornis</name>
    <name type="common">Staghorn coral</name>
    <dbReference type="NCBI Taxonomy" id="6130"/>
    <lineage>
        <taxon>Eukaryota</taxon>
        <taxon>Metazoa</taxon>
        <taxon>Cnidaria</taxon>
        <taxon>Anthozoa</taxon>
        <taxon>Hexacorallia</taxon>
        <taxon>Scleractinia</taxon>
        <taxon>Astrocoeniina</taxon>
        <taxon>Acroporidae</taxon>
        <taxon>Acropora</taxon>
    </lineage>
</organism>
<feature type="domain" description="Carrier" evidence="6">
    <location>
        <begin position="348"/>
        <end position="423"/>
    </location>
</feature>
<dbReference type="InterPro" id="IPR005793">
    <property type="entry name" value="Formyl_trans_C"/>
</dbReference>
<reference evidence="7" key="2">
    <citation type="journal article" date="2023" name="Science">
        <title>Genomic signatures of disease resistance in endangered staghorn corals.</title>
        <authorList>
            <person name="Vollmer S.V."/>
            <person name="Selwyn J.D."/>
            <person name="Despard B.A."/>
            <person name="Roesel C.L."/>
        </authorList>
    </citation>
    <scope>NUCLEOTIDE SEQUENCE</scope>
    <source>
        <strain evidence="7">K2</strain>
    </source>
</reference>
<evidence type="ECO:0000256" key="1">
    <source>
        <dbReference type="ARBA" id="ARBA00007995"/>
    </source>
</evidence>
<comment type="caution">
    <text evidence="7">The sequence shown here is derived from an EMBL/GenBank/DDBJ whole genome shotgun (WGS) entry which is preliminary data.</text>
</comment>